<reference evidence="2" key="1">
    <citation type="submission" date="2021-03" db="EMBL/GenBank/DDBJ databases">
        <title>Acanthopleuribacteraceae sp. M133.</title>
        <authorList>
            <person name="Wang G."/>
        </authorList>
    </citation>
    <scope>NUCLEOTIDE SEQUENCE</scope>
    <source>
        <strain evidence="2">M133</strain>
    </source>
</reference>
<dbReference type="InterPro" id="IPR013216">
    <property type="entry name" value="Methyltransf_11"/>
</dbReference>
<dbReference type="GO" id="GO:0032259">
    <property type="term" value="P:methylation"/>
    <property type="evidence" value="ECO:0007669"/>
    <property type="project" value="UniProtKB-KW"/>
</dbReference>
<evidence type="ECO:0000259" key="1">
    <source>
        <dbReference type="Pfam" id="PF08241"/>
    </source>
</evidence>
<proteinExistence type="predicted"/>
<feature type="domain" description="Methyltransferase type 11" evidence="1">
    <location>
        <begin position="141"/>
        <end position="257"/>
    </location>
</feature>
<evidence type="ECO:0000313" key="3">
    <source>
        <dbReference type="Proteomes" id="UP000663929"/>
    </source>
</evidence>
<evidence type="ECO:0000313" key="2">
    <source>
        <dbReference type="EMBL" id="QTD52879.1"/>
    </source>
</evidence>
<keyword evidence="2" id="KW-0489">Methyltransferase</keyword>
<accession>A0A8A4TSC8</accession>
<protein>
    <submittedName>
        <fullName evidence="2">Class I SAM-dependent methyltransferase</fullName>
    </submittedName>
</protein>
<organism evidence="2 3">
    <name type="scientific">Sulfidibacter corallicola</name>
    <dbReference type="NCBI Taxonomy" id="2818388"/>
    <lineage>
        <taxon>Bacteria</taxon>
        <taxon>Pseudomonadati</taxon>
        <taxon>Acidobacteriota</taxon>
        <taxon>Holophagae</taxon>
        <taxon>Acanthopleuribacterales</taxon>
        <taxon>Acanthopleuribacteraceae</taxon>
        <taxon>Sulfidibacter</taxon>
    </lineage>
</organism>
<dbReference type="SUPFAM" id="SSF53335">
    <property type="entry name" value="S-adenosyl-L-methionine-dependent methyltransferases"/>
    <property type="match status" value="1"/>
</dbReference>
<gene>
    <name evidence="2" type="ORF">J3U87_10410</name>
</gene>
<dbReference type="AlphaFoldDB" id="A0A8A4TSC8"/>
<name>A0A8A4TSC8_SULCO</name>
<dbReference type="Pfam" id="PF08241">
    <property type="entry name" value="Methyltransf_11"/>
    <property type="match status" value="1"/>
</dbReference>
<dbReference type="InterPro" id="IPR029063">
    <property type="entry name" value="SAM-dependent_MTases_sf"/>
</dbReference>
<keyword evidence="2" id="KW-0808">Transferase</keyword>
<dbReference type="Gene3D" id="3.40.50.150">
    <property type="entry name" value="Vaccinia Virus protein VP39"/>
    <property type="match status" value="1"/>
</dbReference>
<dbReference type="CDD" id="cd02440">
    <property type="entry name" value="AdoMet_MTases"/>
    <property type="match status" value="1"/>
</dbReference>
<dbReference type="Proteomes" id="UP000663929">
    <property type="component" value="Chromosome"/>
</dbReference>
<dbReference type="KEGG" id="scor:J3U87_10410"/>
<dbReference type="EMBL" id="CP071793">
    <property type="protein sequence ID" value="QTD52879.1"/>
    <property type="molecule type" value="Genomic_DNA"/>
</dbReference>
<keyword evidence="3" id="KW-1185">Reference proteome</keyword>
<dbReference type="GO" id="GO:0008757">
    <property type="term" value="F:S-adenosylmethionine-dependent methyltransferase activity"/>
    <property type="evidence" value="ECO:0007669"/>
    <property type="project" value="InterPro"/>
</dbReference>
<dbReference type="RefSeq" id="WP_237382977.1">
    <property type="nucleotide sequence ID" value="NZ_CP071793.1"/>
</dbReference>
<sequence length="321" mass="37089">MTYHDLSFLEVVCCPDSEAKLNEMEPWLYDAKECDAIYPRICNTPILQPRVDHYLRDEIMTISRSIAEFGENDEVKQWFFSRYGFFSHPEPLPIDSEIMGEGYPGFWENLGLPSFIRDLELQTPEDLVLNALGGHHPKLGLDLGAGQGGMTQQMAEICNQVVGLERNFFLAATANRLLPAKEVVTRFFNPRKGWQNAQFEKKPVTNAYVICGDVRQMPFCEPLFDWVHCGHVLDLVEDPASVLQQIMRIMKPGGKLSIATPWDFDVPGHFDQMLEMLQDYFEEIYQIDGVPYVRFNHKRRYILHEDWIWIGKLRPKQQATG</sequence>